<dbReference type="Proteomes" id="UP000076580">
    <property type="component" value="Chromosome 02"/>
</dbReference>
<evidence type="ECO:0000256" key="12">
    <source>
        <dbReference type="PIRSR" id="PIRSR000349-1"/>
    </source>
</evidence>
<dbReference type="GO" id="GO:0005759">
    <property type="term" value="C:mitochondrial matrix"/>
    <property type="evidence" value="ECO:0007669"/>
    <property type="project" value="UniProtKB-SubCell"/>
</dbReference>
<evidence type="ECO:0000256" key="2">
    <source>
        <dbReference type="ARBA" id="ARBA00002170"/>
    </source>
</evidence>
<feature type="binding site" evidence="12">
    <location>
        <position position="78"/>
    </location>
    <ligand>
        <name>Mn(2+)</name>
        <dbReference type="ChEBI" id="CHEBI:29035"/>
    </ligand>
</feature>
<dbReference type="InterPro" id="IPR050265">
    <property type="entry name" value="Fe/Mn_Superoxide_Dismutase"/>
</dbReference>
<dbReference type="Gene3D" id="1.10.287.990">
    <property type="entry name" value="Fe,Mn superoxide dismutase (SOD) domain"/>
    <property type="match status" value="1"/>
</dbReference>
<dbReference type="Gene3D" id="3.55.40.20">
    <property type="entry name" value="Iron/manganese superoxide dismutase, C-terminal domain"/>
    <property type="match status" value="1"/>
</dbReference>
<evidence type="ECO:0000256" key="4">
    <source>
        <dbReference type="ARBA" id="ARBA00008714"/>
    </source>
</evidence>
<dbReference type="PROSITE" id="PS00088">
    <property type="entry name" value="SOD_MN"/>
    <property type="match status" value="1"/>
</dbReference>
<dbReference type="InterPro" id="IPR019832">
    <property type="entry name" value="Mn/Fe_SOD_C"/>
</dbReference>
<dbReference type="PRINTS" id="PR01703">
    <property type="entry name" value="MNSODISMTASE"/>
</dbReference>
<evidence type="ECO:0000256" key="7">
    <source>
        <dbReference type="ARBA" id="ARBA00022946"/>
    </source>
</evidence>
<keyword evidence="9" id="KW-0496">Mitochondrion</keyword>
<reference evidence="16 17" key="1">
    <citation type="journal article" date="2016" name="Sci. Rep.">
        <title>Insights into Adaptations to a Near-Obligate Nematode Endoparasitic Lifestyle from the Finished Genome of Drechmeria coniospora.</title>
        <authorList>
            <person name="Zhang L."/>
            <person name="Zhou Z."/>
            <person name="Guo Q."/>
            <person name="Fokkens L."/>
            <person name="Miskei M."/>
            <person name="Pocsi I."/>
            <person name="Zhang W."/>
            <person name="Chen M."/>
            <person name="Wang L."/>
            <person name="Sun Y."/>
            <person name="Donzelli B.G."/>
            <person name="Gibson D.M."/>
            <person name="Nelson D.R."/>
            <person name="Luo J.G."/>
            <person name="Rep M."/>
            <person name="Liu H."/>
            <person name="Yang S."/>
            <person name="Wang J."/>
            <person name="Krasnoff S.B."/>
            <person name="Xu Y."/>
            <person name="Molnar I."/>
            <person name="Lin M."/>
        </authorList>
    </citation>
    <scope>NUCLEOTIDE SEQUENCE [LARGE SCALE GENOMIC DNA]</scope>
    <source>
        <strain evidence="16 17">ARSEF 6962</strain>
    </source>
</reference>
<dbReference type="FunFam" id="3.55.40.20:FF:000004">
    <property type="entry name" value="Superoxide dismutase [Fe]"/>
    <property type="match status" value="1"/>
</dbReference>
<dbReference type="Pfam" id="PF00081">
    <property type="entry name" value="Sod_Fe_N"/>
    <property type="match status" value="1"/>
</dbReference>
<dbReference type="EMBL" id="LAYC01000002">
    <property type="protein sequence ID" value="KYK57137.1"/>
    <property type="molecule type" value="Genomic_DNA"/>
</dbReference>
<dbReference type="SUPFAM" id="SSF54719">
    <property type="entry name" value="Fe,Mn superoxide dismutase (SOD), C-terminal domain"/>
    <property type="match status" value="1"/>
</dbReference>
<evidence type="ECO:0000256" key="13">
    <source>
        <dbReference type="RuleBase" id="RU000414"/>
    </source>
</evidence>
<sequence>MSGRAYSLPALPYAYDALEPSISSQIMELHHSKHHQAYVTNLNAAIETYVAAAESRDIAAQIALQAVIRFNGGGHINHTLFWENLAPATSNAADPRSAPSLMAAINAAWGSFDQFKAAFAKTLLGLQGSGWGWLVKDGQALRIITTKDQDPVVGGEVPILGIDMWEHAYYLQYLNGKAAYIENIWNVMNWETVEKRFCGGREDAFKILKASM</sequence>
<dbReference type="PIRSF" id="PIRSF000349">
    <property type="entry name" value="SODismutase"/>
    <property type="match status" value="1"/>
</dbReference>
<dbReference type="InterPro" id="IPR001189">
    <property type="entry name" value="Mn/Fe_SOD"/>
</dbReference>
<dbReference type="OrthoDB" id="239262at2759"/>
<keyword evidence="10" id="KW-0464">Manganese</keyword>
<dbReference type="SUPFAM" id="SSF46609">
    <property type="entry name" value="Fe,Mn superoxide dismutase (SOD), N-terminal domain"/>
    <property type="match status" value="1"/>
</dbReference>
<dbReference type="RefSeq" id="XP_040656489.1">
    <property type="nucleotide sequence ID" value="XM_040801456.1"/>
</dbReference>
<keyword evidence="7" id="KW-0809">Transit peptide</keyword>
<gene>
    <name evidence="16" type="ORF">DCS_04144</name>
</gene>
<comment type="subunit">
    <text evidence="5">Homotetramer.</text>
</comment>
<feature type="domain" description="Manganese/iron superoxide dismutase C-terminal" evidence="15">
    <location>
        <begin position="100"/>
        <end position="196"/>
    </location>
</feature>
<comment type="caution">
    <text evidence="16">The sequence shown here is derived from an EMBL/GenBank/DDBJ whole genome shotgun (WGS) entry which is preliminary data.</text>
</comment>
<keyword evidence="8 13" id="KW-0560">Oxidoreductase</keyword>
<dbReference type="InterPro" id="IPR019833">
    <property type="entry name" value="Mn/Fe_SOD_BS"/>
</dbReference>
<evidence type="ECO:0000256" key="10">
    <source>
        <dbReference type="ARBA" id="ARBA00023211"/>
    </source>
</evidence>
<dbReference type="PANTHER" id="PTHR11404:SF29">
    <property type="entry name" value="SUPEROXIDE DISMUTASE"/>
    <property type="match status" value="1"/>
</dbReference>
<evidence type="ECO:0000256" key="5">
    <source>
        <dbReference type="ARBA" id="ARBA00011881"/>
    </source>
</evidence>
<organism evidence="16 17">
    <name type="scientific">Drechmeria coniospora</name>
    <name type="common">Nematophagous fungus</name>
    <name type="synonym">Meria coniospora</name>
    <dbReference type="NCBI Taxonomy" id="98403"/>
    <lineage>
        <taxon>Eukaryota</taxon>
        <taxon>Fungi</taxon>
        <taxon>Dikarya</taxon>
        <taxon>Ascomycota</taxon>
        <taxon>Pezizomycotina</taxon>
        <taxon>Sordariomycetes</taxon>
        <taxon>Hypocreomycetidae</taxon>
        <taxon>Hypocreales</taxon>
        <taxon>Ophiocordycipitaceae</taxon>
        <taxon>Drechmeria</taxon>
    </lineage>
</organism>
<dbReference type="EC" id="1.15.1.1" evidence="13"/>
<evidence type="ECO:0000256" key="9">
    <source>
        <dbReference type="ARBA" id="ARBA00023128"/>
    </source>
</evidence>
<feature type="domain" description="Manganese/iron superoxide dismutase N-terminal" evidence="14">
    <location>
        <begin position="6"/>
        <end position="86"/>
    </location>
</feature>
<accession>A0A151GJ64</accession>
<comment type="function">
    <text evidence="2">Destroys superoxide anion radicals which are normally produced within the cells and which are toxic to biological systems.</text>
</comment>
<name>A0A151GJ64_DRECN</name>
<keyword evidence="17" id="KW-1185">Reference proteome</keyword>
<evidence type="ECO:0000259" key="14">
    <source>
        <dbReference type="Pfam" id="PF00081"/>
    </source>
</evidence>
<feature type="binding site" evidence="12">
    <location>
        <position position="167"/>
    </location>
    <ligand>
        <name>Mn(2+)</name>
        <dbReference type="ChEBI" id="CHEBI:29035"/>
    </ligand>
</feature>
<comment type="subcellular location">
    <subcellularLocation>
        <location evidence="3">Mitochondrion matrix</location>
    </subcellularLocation>
</comment>
<dbReference type="InterPro" id="IPR019831">
    <property type="entry name" value="Mn/Fe_SOD_N"/>
</dbReference>
<dbReference type="GO" id="GO:0030145">
    <property type="term" value="F:manganese ion binding"/>
    <property type="evidence" value="ECO:0007669"/>
    <property type="project" value="TreeGrafter"/>
</dbReference>
<dbReference type="GeneID" id="63716787"/>
<evidence type="ECO:0000256" key="1">
    <source>
        <dbReference type="ARBA" id="ARBA00001936"/>
    </source>
</evidence>
<dbReference type="FunFam" id="1.10.287.990:FF:000001">
    <property type="entry name" value="Superoxide dismutase"/>
    <property type="match status" value="1"/>
</dbReference>
<evidence type="ECO:0000256" key="6">
    <source>
        <dbReference type="ARBA" id="ARBA00022723"/>
    </source>
</evidence>
<evidence type="ECO:0000313" key="16">
    <source>
        <dbReference type="EMBL" id="KYK57137.1"/>
    </source>
</evidence>
<dbReference type="InterPro" id="IPR036324">
    <property type="entry name" value="Mn/Fe_SOD_N_sf"/>
</dbReference>
<comment type="function">
    <text evidence="13">Destroys radicals which are normally produced within the cells and which are toxic to biological systems.</text>
</comment>
<evidence type="ECO:0000256" key="3">
    <source>
        <dbReference type="ARBA" id="ARBA00004305"/>
    </source>
</evidence>
<comment type="similarity">
    <text evidence="4 13">Belongs to the iron/manganese superoxide dismutase family.</text>
</comment>
<proteinExistence type="inferred from homology"/>
<dbReference type="InterPro" id="IPR036314">
    <property type="entry name" value="SOD_C_sf"/>
</dbReference>
<evidence type="ECO:0000256" key="8">
    <source>
        <dbReference type="ARBA" id="ARBA00023002"/>
    </source>
</evidence>
<keyword evidence="6 12" id="KW-0479">Metal-binding</keyword>
<protein>
    <recommendedName>
        <fullName evidence="13">Superoxide dismutase</fullName>
        <ecNumber evidence="13">1.15.1.1</ecNumber>
    </recommendedName>
</protein>
<dbReference type="AlphaFoldDB" id="A0A151GJ64"/>
<evidence type="ECO:0000259" key="15">
    <source>
        <dbReference type="Pfam" id="PF02777"/>
    </source>
</evidence>
<dbReference type="STRING" id="98403.A0A151GJ64"/>
<dbReference type="PANTHER" id="PTHR11404">
    <property type="entry name" value="SUPEROXIDE DISMUTASE 2"/>
    <property type="match status" value="1"/>
</dbReference>
<comment type="catalytic activity">
    <reaction evidence="11 13">
        <text>2 superoxide + 2 H(+) = H2O2 + O2</text>
        <dbReference type="Rhea" id="RHEA:20696"/>
        <dbReference type="ChEBI" id="CHEBI:15378"/>
        <dbReference type="ChEBI" id="CHEBI:15379"/>
        <dbReference type="ChEBI" id="CHEBI:16240"/>
        <dbReference type="ChEBI" id="CHEBI:18421"/>
        <dbReference type="EC" id="1.15.1.1"/>
    </reaction>
</comment>
<comment type="cofactor">
    <cofactor evidence="1">
        <name>Mn(2+)</name>
        <dbReference type="ChEBI" id="CHEBI:29035"/>
    </cofactor>
</comment>
<dbReference type="GO" id="GO:0004784">
    <property type="term" value="F:superoxide dismutase activity"/>
    <property type="evidence" value="ECO:0007669"/>
    <property type="project" value="UniProtKB-EC"/>
</dbReference>
<evidence type="ECO:0000313" key="17">
    <source>
        <dbReference type="Proteomes" id="UP000076580"/>
    </source>
</evidence>
<evidence type="ECO:0000256" key="11">
    <source>
        <dbReference type="ARBA" id="ARBA00049204"/>
    </source>
</evidence>
<dbReference type="InParanoid" id="A0A151GJ64"/>
<feature type="binding site" evidence="12">
    <location>
        <position position="163"/>
    </location>
    <ligand>
        <name>Mn(2+)</name>
        <dbReference type="ChEBI" id="CHEBI:29035"/>
    </ligand>
</feature>
<dbReference type="Pfam" id="PF02777">
    <property type="entry name" value="Sod_Fe_C"/>
    <property type="match status" value="1"/>
</dbReference>
<feature type="binding site" evidence="12">
    <location>
        <position position="30"/>
    </location>
    <ligand>
        <name>Mn(2+)</name>
        <dbReference type="ChEBI" id="CHEBI:29035"/>
    </ligand>
</feature>